<dbReference type="Proteomes" id="UP000494106">
    <property type="component" value="Unassembled WGS sequence"/>
</dbReference>
<proteinExistence type="predicted"/>
<reference evidence="1 2" key="1">
    <citation type="submission" date="2020-04" db="EMBL/GenBank/DDBJ databases">
        <authorList>
            <person name="Wallbank WR R."/>
            <person name="Pardo Diaz C."/>
            <person name="Kozak K."/>
            <person name="Martin S."/>
            <person name="Jiggins C."/>
            <person name="Moest M."/>
            <person name="Warren A I."/>
            <person name="Byers J.R.P. K."/>
            <person name="Montejo-Kovacevich G."/>
            <person name="Yen C E."/>
        </authorList>
    </citation>
    <scope>NUCLEOTIDE SEQUENCE [LARGE SCALE GENOMIC DNA]</scope>
</reference>
<comment type="caution">
    <text evidence="1">The sequence shown here is derived from an EMBL/GenBank/DDBJ whole genome shotgun (WGS) entry which is preliminary data.</text>
</comment>
<protein>
    <submittedName>
        <fullName evidence="1">Uncharacterized protein</fullName>
    </submittedName>
</protein>
<organism evidence="1 2">
    <name type="scientific">Arctia plantaginis</name>
    <name type="common">Wood tiger moth</name>
    <name type="synonym">Phalaena plantaginis</name>
    <dbReference type="NCBI Taxonomy" id="874455"/>
    <lineage>
        <taxon>Eukaryota</taxon>
        <taxon>Metazoa</taxon>
        <taxon>Ecdysozoa</taxon>
        <taxon>Arthropoda</taxon>
        <taxon>Hexapoda</taxon>
        <taxon>Insecta</taxon>
        <taxon>Pterygota</taxon>
        <taxon>Neoptera</taxon>
        <taxon>Endopterygota</taxon>
        <taxon>Lepidoptera</taxon>
        <taxon>Glossata</taxon>
        <taxon>Ditrysia</taxon>
        <taxon>Noctuoidea</taxon>
        <taxon>Erebidae</taxon>
        <taxon>Arctiinae</taxon>
        <taxon>Arctia</taxon>
    </lineage>
</organism>
<dbReference type="EMBL" id="CADEBC010000561">
    <property type="protein sequence ID" value="CAB3253572.1"/>
    <property type="molecule type" value="Genomic_DNA"/>
</dbReference>
<dbReference type="OrthoDB" id="7476772at2759"/>
<sequence>MEIINYKTTIFIVLAMFIQENFTKEVDMENITIELDKISNPLANLIRNENEIGDVSRNGDHTKDALPRVKRQSYYDYDPYYRRRSPPIIVPILFGGGGFIGGRGYGGRGFGGRGFGGRGFGGRGFGGRGFGGRGFGGRGFGGRGIGGRGFGGRGGFGGGRGGRG</sequence>
<name>A0A8S1B6W6_ARCPL</name>
<keyword evidence="2" id="KW-1185">Reference proteome</keyword>
<evidence type="ECO:0000313" key="2">
    <source>
        <dbReference type="Proteomes" id="UP000494106"/>
    </source>
</evidence>
<dbReference type="AlphaFoldDB" id="A0A8S1B6W6"/>
<gene>
    <name evidence="1" type="ORF">APLA_LOCUS14188</name>
</gene>
<accession>A0A8S1B6W6</accession>
<evidence type="ECO:0000313" key="1">
    <source>
        <dbReference type="EMBL" id="CAB3253572.1"/>
    </source>
</evidence>